<dbReference type="InterPro" id="IPR015422">
    <property type="entry name" value="PyrdxlP-dep_Trfase_small"/>
</dbReference>
<evidence type="ECO:0000313" key="8">
    <source>
        <dbReference type="Proteomes" id="UP000192721"/>
    </source>
</evidence>
<evidence type="ECO:0000256" key="5">
    <source>
        <dbReference type="ARBA" id="ARBA00022898"/>
    </source>
</evidence>
<dbReference type="Gene3D" id="3.40.640.10">
    <property type="entry name" value="Type I PLP-dependent aspartate aminotransferase-like (Major domain)"/>
    <property type="match status" value="1"/>
</dbReference>
<comment type="similarity">
    <text evidence="2 6">Belongs to the class-III pyridoxal-phosphate-dependent aminotransferase family.</text>
</comment>
<dbReference type="GO" id="GO:0008483">
    <property type="term" value="F:transaminase activity"/>
    <property type="evidence" value="ECO:0007669"/>
    <property type="project" value="UniProtKB-KW"/>
</dbReference>
<dbReference type="Pfam" id="PF00202">
    <property type="entry name" value="Aminotran_3"/>
    <property type="match status" value="1"/>
</dbReference>
<dbReference type="PANTHER" id="PTHR43094:SF1">
    <property type="entry name" value="AMINOTRANSFERASE CLASS-III"/>
    <property type="match status" value="1"/>
</dbReference>
<evidence type="ECO:0000256" key="1">
    <source>
        <dbReference type="ARBA" id="ARBA00001933"/>
    </source>
</evidence>
<keyword evidence="5 6" id="KW-0663">Pyridoxal phosphate</keyword>
<dbReference type="RefSeq" id="WP_081556197.1">
    <property type="nucleotide sequence ID" value="NZ_MUKV01000023.1"/>
</dbReference>
<evidence type="ECO:0000256" key="6">
    <source>
        <dbReference type="RuleBase" id="RU003560"/>
    </source>
</evidence>
<dbReference type="Proteomes" id="UP000192721">
    <property type="component" value="Unassembled WGS sequence"/>
</dbReference>
<dbReference type="SUPFAM" id="SSF53383">
    <property type="entry name" value="PLP-dependent transferases"/>
    <property type="match status" value="1"/>
</dbReference>
<dbReference type="FunFam" id="3.40.640.10:FF:000014">
    <property type="entry name" value="Adenosylmethionine-8-amino-7-oxononanoate aminotransferase, probable"/>
    <property type="match status" value="1"/>
</dbReference>
<comment type="cofactor">
    <cofactor evidence="1">
        <name>pyridoxal 5'-phosphate</name>
        <dbReference type="ChEBI" id="CHEBI:597326"/>
    </cofactor>
</comment>
<keyword evidence="4 7" id="KW-0808">Transferase</keyword>
<gene>
    <name evidence="7" type="ORF">B0T45_16325</name>
</gene>
<sequence>MTSTANRHPTGHLLYPFANASHIAAHPPLRIDRASGCHVFDQDGKRYLDGQGGLWNVNVGHDHPEIKEAITQQLNQLGFYSIFGGTTTQPAMALAERLCRMTEPEGMSAAFFSSGGSEANEAAFKLTRQYWRQCGEPERHKIISLKQAYHGVTLGALSANGSTAYRQAYEPLLAGFSQVDTPHLYRNPYTDDSETLGRLCAQLLEREILHQGPGTVAAFIAEPVQGAGGVIVPPPNYWPLVREVCDRYRVLLIADEVVTGFGRIGNLFGSRHWGVKPDIMVFAKGINSGYIPLGATLMNQRVESAFHSSDARQFSPAAFYHGNTYAGHPLACAAALANLEIIERENLTENAAKVGGHLLERLKSIKGKHPHMGDVRGLGLMIGVELVADPVGKQPFDLDLGFGAYISDYCRRHGVLIRNLADTFIISPPLTLSMEQAELIANTFEQAIEAAEKALLR</sequence>
<dbReference type="NCBIfam" id="NF005683">
    <property type="entry name" value="PRK07481.1"/>
    <property type="match status" value="1"/>
</dbReference>
<dbReference type="InterPro" id="IPR049704">
    <property type="entry name" value="Aminotrans_3_PPA_site"/>
</dbReference>
<evidence type="ECO:0000256" key="2">
    <source>
        <dbReference type="ARBA" id="ARBA00008954"/>
    </source>
</evidence>
<evidence type="ECO:0000313" key="7">
    <source>
        <dbReference type="EMBL" id="OQS36267.1"/>
    </source>
</evidence>
<dbReference type="PROSITE" id="PS00600">
    <property type="entry name" value="AA_TRANSFER_CLASS_3"/>
    <property type="match status" value="1"/>
</dbReference>
<protein>
    <submittedName>
        <fullName evidence="7">Aspartate aminotransferase family protein</fullName>
    </submittedName>
</protein>
<organism evidence="7 8">
    <name type="scientific">Chromobacterium haemolyticum</name>
    <dbReference type="NCBI Taxonomy" id="394935"/>
    <lineage>
        <taxon>Bacteria</taxon>
        <taxon>Pseudomonadati</taxon>
        <taxon>Pseudomonadota</taxon>
        <taxon>Betaproteobacteria</taxon>
        <taxon>Neisseriales</taxon>
        <taxon>Chromobacteriaceae</taxon>
        <taxon>Chromobacterium</taxon>
    </lineage>
</organism>
<keyword evidence="3 7" id="KW-0032">Aminotransferase</keyword>
<accession>A0A1W0CN66</accession>
<evidence type="ECO:0000256" key="3">
    <source>
        <dbReference type="ARBA" id="ARBA00022576"/>
    </source>
</evidence>
<dbReference type="EMBL" id="MUKV01000023">
    <property type="protein sequence ID" value="OQS36267.1"/>
    <property type="molecule type" value="Genomic_DNA"/>
</dbReference>
<proteinExistence type="inferred from homology"/>
<dbReference type="PANTHER" id="PTHR43094">
    <property type="entry name" value="AMINOTRANSFERASE"/>
    <property type="match status" value="1"/>
</dbReference>
<dbReference type="CDD" id="cd00610">
    <property type="entry name" value="OAT_like"/>
    <property type="match status" value="1"/>
</dbReference>
<name>A0A1W0CN66_9NEIS</name>
<evidence type="ECO:0000256" key="4">
    <source>
        <dbReference type="ARBA" id="ARBA00022679"/>
    </source>
</evidence>
<dbReference type="InterPro" id="IPR005814">
    <property type="entry name" value="Aminotrans_3"/>
</dbReference>
<dbReference type="GO" id="GO:0030170">
    <property type="term" value="F:pyridoxal phosphate binding"/>
    <property type="evidence" value="ECO:0007669"/>
    <property type="project" value="InterPro"/>
</dbReference>
<dbReference type="AlphaFoldDB" id="A0A1W0CN66"/>
<dbReference type="InterPro" id="IPR015421">
    <property type="entry name" value="PyrdxlP-dep_Trfase_major"/>
</dbReference>
<reference evidence="7 8" key="1">
    <citation type="submission" date="2017-02" db="EMBL/GenBank/DDBJ databases">
        <title>Chromobacterium haemolyticum H5244.</title>
        <authorList>
            <person name="Gulvik C.A."/>
        </authorList>
    </citation>
    <scope>NUCLEOTIDE SEQUENCE [LARGE SCALE GENOMIC DNA]</scope>
    <source>
        <strain evidence="7 8">H5244</strain>
    </source>
</reference>
<comment type="caution">
    <text evidence="7">The sequence shown here is derived from an EMBL/GenBank/DDBJ whole genome shotgun (WGS) entry which is preliminary data.</text>
</comment>
<dbReference type="InterPro" id="IPR015424">
    <property type="entry name" value="PyrdxlP-dep_Trfase"/>
</dbReference>
<dbReference type="Gene3D" id="3.90.1150.10">
    <property type="entry name" value="Aspartate Aminotransferase, domain 1"/>
    <property type="match status" value="1"/>
</dbReference>